<proteinExistence type="predicted"/>
<evidence type="ECO:0000256" key="1">
    <source>
        <dbReference type="ARBA" id="ARBA00022962"/>
    </source>
</evidence>
<dbReference type="RefSeq" id="WP_227180695.1">
    <property type="nucleotide sequence ID" value="NZ_JAJBZT010000005.1"/>
</dbReference>
<reference evidence="3" key="1">
    <citation type="submission" date="2021-10" db="EMBL/GenBank/DDBJ databases">
        <title>The complete genome sequence of Leeia sp. TBRC 13508.</title>
        <authorList>
            <person name="Charoenyingcharoen P."/>
            <person name="Yukphan P."/>
        </authorList>
    </citation>
    <scope>NUCLEOTIDE SEQUENCE</scope>
    <source>
        <strain evidence="3">TBRC 13508</strain>
    </source>
</reference>
<dbReference type="InterPro" id="IPR026869">
    <property type="entry name" value="EgtC-like"/>
</dbReference>
<keyword evidence="4" id="KW-1185">Reference proteome</keyword>
<dbReference type="PROSITE" id="PS51278">
    <property type="entry name" value="GATASE_TYPE_2"/>
    <property type="match status" value="1"/>
</dbReference>
<dbReference type="SUPFAM" id="SSF56235">
    <property type="entry name" value="N-terminal nucleophile aminohydrolases (Ntn hydrolases)"/>
    <property type="match status" value="1"/>
</dbReference>
<dbReference type="PANTHER" id="PTHR42824:SF1">
    <property type="entry name" value="GLUTAMINE AMIDOTRANSFERASE YAFJ-RELATED"/>
    <property type="match status" value="1"/>
</dbReference>
<dbReference type="InterPro" id="IPR017932">
    <property type="entry name" value="GATase_2_dom"/>
</dbReference>
<accession>A0ABS8D798</accession>
<evidence type="ECO:0000313" key="4">
    <source>
        <dbReference type="Proteomes" id="UP001165395"/>
    </source>
</evidence>
<sequence>MCQLLGMNCNVPTDIAFSFRGFRQRAGVTDQHSDGFGIGFFEEAGCRLFLDYQAASESPIARIIDHYPIKSINVIAHIRKATQGVVSLANCHPFQREMWGQYWLFAHNGDLKSLPPELGKGHFYQPVGSTDSEQAFCYLLEKLRSKHEKMPSSEVLFAELKEITSTLAEFGVFNFILSNGKFMFAHCSTNLSYIVRKAPFTTAHLLDEDVTFDFSTVTTPTDRVAVIATLPLTDNETWTKFEPDQLIMFIDGEPVLEQNCPHSRPSKATTNTCSS</sequence>
<dbReference type="CDD" id="cd01908">
    <property type="entry name" value="YafJ"/>
    <property type="match status" value="1"/>
</dbReference>
<dbReference type="EMBL" id="JAJBZT010000005">
    <property type="protein sequence ID" value="MCB6183913.1"/>
    <property type="molecule type" value="Genomic_DNA"/>
</dbReference>
<evidence type="ECO:0000313" key="3">
    <source>
        <dbReference type="EMBL" id="MCB6183913.1"/>
    </source>
</evidence>
<dbReference type="Proteomes" id="UP001165395">
    <property type="component" value="Unassembled WGS sequence"/>
</dbReference>
<dbReference type="Gene3D" id="3.60.20.10">
    <property type="entry name" value="Glutamine Phosphoribosylpyrophosphate, subunit 1, domain 1"/>
    <property type="match status" value="1"/>
</dbReference>
<gene>
    <name evidence="3" type="ORF">LIN78_10195</name>
</gene>
<protein>
    <submittedName>
        <fullName evidence="3">Class II glutamine amidotransferase</fullName>
    </submittedName>
</protein>
<name>A0ABS8D798_9NEIS</name>
<keyword evidence="1 3" id="KW-0315">Glutamine amidotransferase</keyword>
<dbReference type="Pfam" id="PF13230">
    <property type="entry name" value="GATase_4"/>
    <property type="match status" value="1"/>
</dbReference>
<dbReference type="InterPro" id="IPR029055">
    <property type="entry name" value="Ntn_hydrolases_N"/>
</dbReference>
<comment type="caution">
    <text evidence="3">The sequence shown here is derived from an EMBL/GenBank/DDBJ whole genome shotgun (WGS) entry which is preliminary data.</text>
</comment>
<dbReference type="PANTHER" id="PTHR42824">
    <property type="entry name" value="GLUTAMINE AMIDOTRANSFERASE"/>
    <property type="match status" value="1"/>
</dbReference>
<feature type="domain" description="Glutamine amidotransferase type-2" evidence="2">
    <location>
        <begin position="2"/>
        <end position="275"/>
    </location>
</feature>
<evidence type="ECO:0000259" key="2">
    <source>
        <dbReference type="PROSITE" id="PS51278"/>
    </source>
</evidence>
<organism evidence="3 4">
    <name type="scientific">Leeia speluncae</name>
    <dbReference type="NCBI Taxonomy" id="2884804"/>
    <lineage>
        <taxon>Bacteria</taxon>
        <taxon>Pseudomonadati</taxon>
        <taxon>Pseudomonadota</taxon>
        <taxon>Betaproteobacteria</taxon>
        <taxon>Neisseriales</taxon>
        <taxon>Leeiaceae</taxon>
        <taxon>Leeia</taxon>
    </lineage>
</organism>